<evidence type="ECO:0008006" key="4">
    <source>
        <dbReference type="Google" id="ProtNLM"/>
    </source>
</evidence>
<dbReference type="AlphaFoldDB" id="A0A4R8QCX7"/>
<feature type="chain" id="PRO_5020833091" description="Secreted protein" evidence="1">
    <location>
        <begin position="18"/>
        <end position="113"/>
    </location>
</feature>
<dbReference type="Proteomes" id="UP000295083">
    <property type="component" value="Unassembled WGS sequence"/>
</dbReference>
<dbReference type="EMBL" id="QAPG01000096">
    <property type="protein sequence ID" value="TDZ31733.1"/>
    <property type="molecule type" value="Genomic_DNA"/>
</dbReference>
<accession>A0A4R8QCX7</accession>
<name>A0A4R8QCX7_9PEZI</name>
<organism evidence="2 3">
    <name type="scientific">Colletotrichum spinosum</name>
    <dbReference type="NCBI Taxonomy" id="1347390"/>
    <lineage>
        <taxon>Eukaryota</taxon>
        <taxon>Fungi</taxon>
        <taxon>Dikarya</taxon>
        <taxon>Ascomycota</taxon>
        <taxon>Pezizomycotina</taxon>
        <taxon>Sordariomycetes</taxon>
        <taxon>Hypocreomycetidae</taxon>
        <taxon>Glomerellales</taxon>
        <taxon>Glomerellaceae</taxon>
        <taxon>Colletotrichum</taxon>
        <taxon>Colletotrichum orbiculare species complex</taxon>
    </lineage>
</organism>
<keyword evidence="3" id="KW-1185">Reference proteome</keyword>
<gene>
    <name evidence="2" type="ORF">C8035_v001274</name>
</gene>
<sequence length="113" mass="12411">MLLLHLGLLAFGHIALAQNYHLDESHGWCYCYRDGVVGVTGDLDEGLTSATCNKFPIKVTFDELDHKCYASSGHSDIDGDTWHKHCKLTGAAGYDYNGVHYKWSESEIGGACS</sequence>
<protein>
    <recommendedName>
        <fullName evidence="4">Secreted protein</fullName>
    </recommendedName>
</protein>
<evidence type="ECO:0000313" key="3">
    <source>
        <dbReference type="Proteomes" id="UP000295083"/>
    </source>
</evidence>
<proteinExistence type="predicted"/>
<comment type="caution">
    <text evidence="2">The sequence shown here is derived from an EMBL/GenBank/DDBJ whole genome shotgun (WGS) entry which is preliminary data.</text>
</comment>
<evidence type="ECO:0000313" key="2">
    <source>
        <dbReference type="EMBL" id="TDZ31733.1"/>
    </source>
</evidence>
<reference evidence="2 3" key="1">
    <citation type="submission" date="2018-11" db="EMBL/GenBank/DDBJ databases">
        <title>Genome sequence and assembly of Colletotrichum spinosum.</title>
        <authorList>
            <person name="Gan P."/>
            <person name="Shirasu K."/>
        </authorList>
    </citation>
    <scope>NUCLEOTIDE SEQUENCE [LARGE SCALE GENOMIC DNA]</scope>
    <source>
        <strain evidence="2 3">CBS 515.97</strain>
    </source>
</reference>
<feature type="signal peptide" evidence="1">
    <location>
        <begin position="1"/>
        <end position="17"/>
    </location>
</feature>
<keyword evidence="1" id="KW-0732">Signal</keyword>
<evidence type="ECO:0000256" key="1">
    <source>
        <dbReference type="SAM" id="SignalP"/>
    </source>
</evidence>